<evidence type="ECO:0000256" key="1">
    <source>
        <dbReference type="ARBA" id="ARBA00004167"/>
    </source>
</evidence>
<dbReference type="Gene3D" id="3.40.50.2000">
    <property type="entry name" value="Glycogen Phosphorylase B"/>
    <property type="match status" value="2"/>
</dbReference>
<dbReference type="PANTHER" id="PTHR48043">
    <property type="entry name" value="EG:EG0003.4 PROTEIN-RELATED"/>
    <property type="match status" value="1"/>
</dbReference>
<evidence type="ECO:0000313" key="13">
    <source>
        <dbReference type="Proteomes" id="UP000887560"/>
    </source>
</evidence>
<dbReference type="CDD" id="cd03784">
    <property type="entry name" value="GT1_Gtf-like"/>
    <property type="match status" value="2"/>
</dbReference>
<reference evidence="14" key="1">
    <citation type="submission" date="2022-11" db="UniProtKB">
        <authorList>
            <consortium name="WormBaseParasite"/>
        </authorList>
    </citation>
    <scope>IDENTIFICATION</scope>
</reference>
<dbReference type="PROSITE" id="PS00375">
    <property type="entry name" value="UDPGT"/>
    <property type="match status" value="2"/>
</dbReference>
<dbReference type="AlphaFoldDB" id="A0A915P7Y4"/>
<dbReference type="GO" id="GO:0016020">
    <property type="term" value="C:membrane"/>
    <property type="evidence" value="ECO:0007669"/>
    <property type="project" value="UniProtKB-SubCell"/>
</dbReference>
<keyword evidence="13" id="KW-1185">Reference proteome</keyword>
<keyword evidence="6" id="KW-0812">Transmembrane</keyword>
<evidence type="ECO:0000256" key="8">
    <source>
        <dbReference type="ARBA" id="ARBA00022989"/>
    </source>
</evidence>
<keyword evidence="9" id="KW-0472">Membrane</keyword>
<dbReference type="WBParaSite" id="scf7180000423153.g10330">
    <property type="protein sequence ID" value="scf7180000423153.g10330"/>
    <property type="gene ID" value="scf7180000423153.g10330"/>
</dbReference>
<evidence type="ECO:0000256" key="9">
    <source>
        <dbReference type="ARBA" id="ARBA00023136"/>
    </source>
</evidence>
<dbReference type="FunFam" id="3.40.50.2000:FF:000118">
    <property type="entry name" value="UDP-glucuronosyltransferase"/>
    <property type="match status" value="1"/>
</dbReference>
<evidence type="ECO:0000256" key="3">
    <source>
        <dbReference type="ARBA" id="ARBA00012544"/>
    </source>
</evidence>
<keyword evidence="8" id="KW-1133">Transmembrane helix</keyword>
<evidence type="ECO:0000256" key="2">
    <source>
        <dbReference type="ARBA" id="ARBA00009995"/>
    </source>
</evidence>
<evidence type="ECO:0000256" key="11">
    <source>
        <dbReference type="ARBA" id="ARBA00047475"/>
    </source>
</evidence>
<dbReference type="FunFam" id="3.40.50.2000:FF:000021">
    <property type="entry name" value="UDP-glucuronosyltransferase"/>
    <property type="match status" value="1"/>
</dbReference>
<comment type="subcellular location">
    <subcellularLocation>
        <location evidence="1">Membrane</location>
        <topology evidence="1">Single-pass membrane protein</topology>
    </subcellularLocation>
</comment>
<keyword evidence="10" id="KW-0325">Glycoprotein</keyword>
<comment type="similarity">
    <text evidence="2">Belongs to the UDP-glycosyltransferase family.</text>
</comment>
<evidence type="ECO:0000313" key="14">
    <source>
        <dbReference type="WBParaSite" id="scf7180000423153.g10330"/>
    </source>
</evidence>
<dbReference type="Pfam" id="PF00201">
    <property type="entry name" value="UDPGT"/>
    <property type="match status" value="2"/>
</dbReference>
<dbReference type="EC" id="2.4.1.17" evidence="3"/>
<evidence type="ECO:0000256" key="10">
    <source>
        <dbReference type="ARBA" id="ARBA00023180"/>
    </source>
</evidence>
<evidence type="ECO:0000256" key="5">
    <source>
        <dbReference type="ARBA" id="ARBA00022679"/>
    </source>
</evidence>
<organism evidence="13 14">
    <name type="scientific">Meloidogyne floridensis</name>
    <dbReference type="NCBI Taxonomy" id="298350"/>
    <lineage>
        <taxon>Eukaryota</taxon>
        <taxon>Metazoa</taxon>
        <taxon>Ecdysozoa</taxon>
        <taxon>Nematoda</taxon>
        <taxon>Chromadorea</taxon>
        <taxon>Rhabditida</taxon>
        <taxon>Tylenchina</taxon>
        <taxon>Tylenchomorpha</taxon>
        <taxon>Tylenchoidea</taxon>
        <taxon>Meloidogynidae</taxon>
        <taxon>Meloidogyninae</taxon>
        <taxon>Meloidogyne</taxon>
    </lineage>
</organism>
<feature type="chain" id="PRO_5037271845" description="glucuronosyltransferase" evidence="12">
    <location>
        <begin position="21"/>
        <end position="1019"/>
    </location>
</feature>
<dbReference type="Proteomes" id="UP000887560">
    <property type="component" value="Unplaced"/>
</dbReference>
<accession>A0A915P7Y4</accession>
<evidence type="ECO:0000256" key="4">
    <source>
        <dbReference type="ARBA" id="ARBA00022676"/>
    </source>
</evidence>
<dbReference type="PANTHER" id="PTHR48043:SF119">
    <property type="entry name" value="UDP-GLUCURONOSYLTRANSFERASE"/>
    <property type="match status" value="1"/>
</dbReference>
<feature type="signal peptide" evidence="12">
    <location>
        <begin position="1"/>
        <end position="20"/>
    </location>
</feature>
<dbReference type="SUPFAM" id="SSF53756">
    <property type="entry name" value="UDP-Glycosyltransferase/glycogen phosphorylase"/>
    <property type="match status" value="2"/>
</dbReference>
<keyword evidence="7 12" id="KW-0732">Signal</keyword>
<evidence type="ECO:0000256" key="6">
    <source>
        <dbReference type="ARBA" id="ARBA00022692"/>
    </source>
</evidence>
<keyword evidence="5" id="KW-0808">Transferase</keyword>
<name>A0A915P7Y4_9BILA</name>
<keyword evidence="4" id="KW-0328">Glycosyltransferase</keyword>
<dbReference type="InterPro" id="IPR035595">
    <property type="entry name" value="UDP_glycos_trans_CS"/>
</dbReference>
<evidence type="ECO:0000256" key="12">
    <source>
        <dbReference type="SAM" id="SignalP"/>
    </source>
</evidence>
<sequence>MSPFFSLFLFLLFCISNNETAKILFTFYHDRGSHFGSMLPLMEKLASNGHSVYVLDTIFSINKSKLINYHRAQLPQDDEGEEAKKAFAHFFWLSQHNHSVFVLWTFSSQPPSSVETININIILSPLPKHKNEDKFNAEYIWNKTVGNALEQALIPVVEIINSDWDLIIVDDLFWTFGFALTTLKHRLWEKNGGGGGGGKETKSIIYSTAGQTLLSAESIKSTGRDWVSKSPLFPFIPTDKNDAYTPKRFTHRLHALFENGAEYILMNWIVEQFLMPNIARFGVPNFTWKELFTRSSLQLSDSIDRLGWPLSKGPEMINIGAHCKNPGKMPENFRKFIEEEDSEGIIYVAFGTYPEWSLAPKRTISALIGAFERLNKFKIIFAYNGPPIKNLNKNILLTKWAPQLEILAHPKTKAYITHGGLKSVREGLCSGVPLILMPLFAEQAHNAQQLLVMGIGPVINKYTLTVDSVYSTIYSTVSNPKNILISKRFRSIFLDRPIKALDEGLFWIERITRLKPGRKVYFEQSKNYLKIIFRMRFNIIFGIISLIISFVLTQERPYKILVTFAADSQSHLRSMLPLINSLANAGHHVYILNIFTKEKPEKYSKNVSIIRVPLDIALQDDEQVKDMQKLMWDYTLHSPMLSLVYKMVGKVLNDVTTNRSEEFTRIINSKWDLMLVSELFNSHGYSIANLLHERDNVPYVIFSSSMIIGTQPWTKAVSFNWVTHPHPFSPNPGSGTDGAFNPIYFHHRFIHSLEGIGDLITEPLIDYYINPIFTRFNSGKNFKFSKFITQSSATFVDAIEYLGFSQPEVSEIYRIGAHCEESSKLPKEYLNFVEDPKSKGTIYVAFGTAIPWGYAPPHIIEAFFTAFSKLADYRIIFAFKGSKEFLEKREKLPQHIRIVEWAPQLDILAHSKTKVFLTHSGLKSVKESICSKTPMLAMPIFAEQNHNAHMVLKYGIGIALSKYDTDAEKLYTILKELLDNPKYEKRTEKMQNIFLDRPIYGLDEARQKENIFLKEKELT</sequence>
<dbReference type="InterPro" id="IPR002213">
    <property type="entry name" value="UDP_glucos_trans"/>
</dbReference>
<dbReference type="GO" id="GO:0015020">
    <property type="term" value="F:glucuronosyltransferase activity"/>
    <property type="evidence" value="ECO:0007669"/>
    <property type="project" value="UniProtKB-EC"/>
</dbReference>
<comment type="catalytic activity">
    <reaction evidence="11">
        <text>glucuronate acceptor + UDP-alpha-D-glucuronate = acceptor beta-D-glucuronoside + UDP + H(+)</text>
        <dbReference type="Rhea" id="RHEA:21032"/>
        <dbReference type="ChEBI" id="CHEBI:15378"/>
        <dbReference type="ChEBI" id="CHEBI:58052"/>
        <dbReference type="ChEBI" id="CHEBI:58223"/>
        <dbReference type="ChEBI" id="CHEBI:132367"/>
        <dbReference type="ChEBI" id="CHEBI:132368"/>
        <dbReference type="EC" id="2.4.1.17"/>
    </reaction>
</comment>
<protein>
    <recommendedName>
        <fullName evidence="3">glucuronosyltransferase</fullName>
        <ecNumber evidence="3">2.4.1.17</ecNumber>
    </recommendedName>
</protein>
<proteinExistence type="inferred from homology"/>
<dbReference type="InterPro" id="IPR050271">
    <property type="entry name" value="UDP-glycosyltransferase"/>
</dbReference>
<evidence type="ECO:0000256" key="7">
    <source>
        <dbReference type="ARBA" id="ARBA00022729"/>
    </source>
</evidence>